<evidence type="ECO:0000259" key="2">
    <source>
        <dbReference type="Pfam" id="PF03636"/>
    </source>
</evidence>
<dbReference type="GO" id="GO:0003824">
    <property type="term" value="F:catalytic activity"/>
    <property type="evidence" value="ECO:0007669"/>
    <property type="project" value="InterPro"/>
</dbReference>
<dbReference type="InterPro" id="IPR037018">
    <property type="entry name" value="GH65_N"/>
</dbReference>
<feature type="domain" description="Glycoside hydrolase family 65 N-terminal" evidence="2">
    <location>
        <begin position="264"/>
        <end position="465"/>
    </location>
</feature>
<dbReference type="InterPro" id="IPR005196">
    <property type="entry name" value="Glyco_hydro_65_N"/>
</dbReference>
<dbReference type="Gene3D" id="2.70.98.40">
    <property type="entry name" value="Glycoside hydrolase, family 65, N-terminal domain"/>
    <property type="match status" value="1"/>
</dbReference>
<evidence type="ECO:0000259" key="3">
    <source>
        <dbReference type="Pfam" id="PF21141"/>
    </source>
</evidence>
<evidence type="ECO:0000256" key="1">
    <source>
        <dbReference type="SAM" id="MobiDB-lite"/>
    </source>
</evidence>
<feature type="compositionally biased region" description="Basic and acidic residues" evidence="1">
    <location>
        <begin position="1189"/>
        <end position="1225"/>
    </location>
</feature>
<feature type="region of interest" description="Disordered" evidence="1">
    <location>
        <begin position="1175"/>
        <end position="1225"/>
    </location>
</feature>
<sequence length="1347" mass="148504">MLEPTGIHCYEPPAYRVLPPSPAEGPPPSLHFQAVVLESPDALGGPPPALLHSLREQGCRLILAQVTEARRDSLERAHAARPNDSNTFQPTKLNRDWFDAVFDKVVDDSADLARYLVTEAGIDASQCLCYACTTEGAAAFAAANVGLIIAPWFDKVWRREEEGVVSPGADLATAQSPTARQLSWLHKLFTEKFWCVCLWWAPPAGELKMEKGPSGDAPSAEERAELTSVASRAVAARGHPPWSAQQQGRAEDSPPACTARVGDENLACPDWTPLEPWLQGRSLHGHKRPAREVRSFPNVRLYCHSLDVGIAQVNHTLEAEDNDGLRVRVGSRRFANLARPGQAAAELSVTLLAHRGRPPDILIRSSLRLDHVPAGFSVGELSVDTQAGRALLTAKYVAENREVEVRAWHRLVRDDGKGDVQLMLGGPEGGMRTSIKQVGPCAIDVVFSNPRRGTRYTVEKVVSVAARAPLAPPRLSLCRSQSAALTLSDGADPSDEPPSLPEVEEEHRSAWRDEWDKADIEITGTRKAIRCQRAARLFRYHQVSRGDAVGSSCGKVPVPRLVGALFQAALREVFEPAECQRPSALLTSRVLVQDPRTPPVVRIEPNLPPACRQLRFNAALGRRWHRFTFTSGAVKILVQGPLLVSTISQLHGDIVREAPQFLLPGSESDGGVQVCASPWHEVHVQHALTELGRPDGSAGGFYSLMRRTRLMRMEVLRRLLTDSDEDYRDGTLRQILRNALAGLKSVPRPPEWRKDSNEDLHLLEADATTHARVMLSYEKTELFRDIRFLEGHFTQHEGRLLAGEDIKEAVMTLDEAKEACAALPGCKGFTFQGDPAQGAVRVCFRDAWGEPEAEGRWAAFRYYDGEAAVEELLRSQHEERFRSPCCGAEWVEPEVPSWEETIRRAEAVLRAVGEVDKDARAKHFRNFITDRDGTTNNYCDRYASSIQSAYNAAWLSHFARHCAENAVFITAAPLGGRPSAEGLMELCVAPRGVFTYTGSKGREYFNHSTQRVLQAEQLPQDQRELMEELHRRLLALCLEPGNTKFLGIGSGLQRKFGEVTMARNDPASTVPEPESRRFMTAVRRIKEELDPDGTELDLHDTGMDMELFPRVVGGRSFDKGSGVVCLDQKLHLHVADGPNLLCGDTGSDIPMIVAALRLMCGDHMVDVWLERMRQEEEPAPHPEPLMSGAEHEGGEEPAAEAKEEREQRLREEAERRTKEEEDELRARESGAKLAVLFVVPPVEAGGCPDELGRRRKLAAKVHKWCALSGAQCAILPSPDALVAALAHFANSVAGRSVTSPVPKSLELRSRTCSFEGLEHALKASPKEARETAERHCQDALVTAASGG</sequence>
<protein>
    <submittedName>
        <fullName evidence="4">Uncharacterized protein</fullName>
    </submittedName>
</protein>
<dbReference type="InterPro" id="IPR049063">
    <property type="entry name" value="T6PP_C"/>
</dbReference>
<accession>A0A7S4VE76</accession>
<evidence type="ECO:0000313" key="4">
    <source>
        <dbReference type="EMBL" id="CAE4624257.1"/>
    </source>
</evidence>
<dbReference type="EMBL" id="HBNR01057038">
    <property type="protein sequence ID" value="CAE4624257.1"/>
    <property type="molecule type" value="Transcribed_RNA"/>
</dbReference>
<name>A0A7S4VE76_9DINO</name>
<dbReference type="InterPro" id="IPR023214">
    <property type="entry name" value="HAD_sf"/>
</dbReference>
<dbReference type="Gene3D" id="3.40.50.1000">
    <property type="entry name" value="HAD superfamily/HAD-like"/>
    <property type="match status" value="1"/>
</dbReference>
<reference evidence="4" key="1">
    <citation type="submission" date="2021-01" db="EMBL/GenBank/DDBJ databases">
        <authorList>
            <person name="Corre E."/>
            <person name="Pelletier E."/>
            <person name="Niang G."/>
            <person name="Scheremetjew M."/>
            <person name="Finn R."/>
            <person name="Kale V."/>
            <person name="Holt S."/>
            <person name="Cochrane G."/>
            <person name="Meng A."/>
            <person name="Brown T."/>
            <person name="Cohen L."/>
        </authorList>
    </citation>
    <scope>NUCLEOTIDE SEQUENCE</scope>
    <source>
        <strain evidence="4">CCMP3105</strain>
    </source>
</reference>
<feature type="domain" description="Trehalose-6-phosphate phosphatase C-terminal" evidence="3">
    <location>
        <begin position="927"/>
        <end position="1169"/>
    </location>
</feature>
<feature type="region of interest" description="Disordered" evidence="1">
    <location>
        <begin position="486"/>
        <end position="510"/>
    </location>
</feature>
<proteinExistence type="predicted"/>
<dbReference type="Pfam" id="PF21141">
    <property type="entry name" value="T6PP_C"/>
    <property type="match status" value="1"/>
</dbReference>
<dbReference type="GO" id="GO:0005975">
    <property type="term" value="P:carbohydrate metabolic process"/>
    <property type="evidence" value="ECO:0007669"/>
    <property type="project" value="InterPro"/>
</dbReference>
<organism evidence="4">
    <name type="scientific">Alexandrium monilatum</name>
    <dbReference type="NCBI Taxonomy" id="311494"/>
    <lineage>
        <taxon>Eukaryota</taxon>
        <taxon>Sar</taxon>
        <taxon>Alveolata</taxon>
        <taxon>Dinophyceae</taxon>
        <taxon>Gonyaulacales</taxon>
        <taxon>Pyrocystaceae</taxon>
        <taxon>Alexandrium</taxon>
    </lineage>
</organism>
<gene>
    <name evidence="4" type="ORF">AMON00008_LOCUS40119</name>
</gene>
<dbReference type="Pfam" id="PF03636">
    <property type="entry name" value="Glyco_hydro_65N"/>
    <property type="match status" value="1"/>
</dbReference>
<feature type="region of interest" description="Disordered" evidence="1">
    <location>
        <begin position="209"/>
        <end position="257"/>
    </location>
</feature>
<dbReference type="Gene3D" id="3.30.70.3080">
    <property type="match status" value="1"/>
</dbReference>